<proteinExistence type="predicted"/>
<name>A0ABP5J8W1_9ACTN</name>
<feature type="transmembrane region" description="Helical" evidence="1">
    <location>
        <begin position="69"/>
        <end position="92"/>
    </location>
</feature>
<keyword evidence="3" id="KW-1185">Reference proteome</keyword>
<dbReference type="InterPro" id="IPR025495">
    <property type="entry name" value="DUF4386"/>
</dbReference>
<organism evidence="2 3">
    <name type="scientific">Nocardioides furvisabuli</name>
    <dbReference type="NCBI Taxonomy" id="375542"/>
    <lineage>
        <taxon>Bacteria</taxon>
        <taxon>Bacillati</taxon>
        <taxon>Actinomycetota</taxon>
        <taxon>Actinomycetes</taxon>
        <taxon>Propionibacteriales</taxon>
        <taxon>Nocardioidaceae</taxon>
        <taxon>Nocardioides</taxon>
    </lineage>
</organism>
<gene>
    <name evidence="2" type="ORF">GCM10009726_30780</name>
</gene>
<feature type="transmembrane region" description="Helical" evidence="1">
    <location>
        <begin position="104"/>
        <end position="131"/>
    </location>
</feature>
<protein>
    <submittedName>
        <fullName evidence="2">DUF4386 domain-containing protein</fullName>
    </submittedName>
</protein>
<feature type="transmembrane region" description="Helical" evidence="1">
    <location>
        <begin position="179"/>
        <end position="199"/>
    </location>
</feature>
<keyword evidence="1" id="KW-0472">Membrane</keyword>
<dbReference type="RefSeq" id="WP_231251388.1">
    <property type="nucleotide sequence ID" value="NZ_BAAAMQ010000015.1"/>
</dbReference>
<feature type="transmembrane region" description="Helical" evidence="1">
    <location>
        <begin position="211"/>
        <end position="232"/>
    </location>
</feature>
<dbReference type="Pfam" id="PF14329">
    <property type="entry name" value="DUF4386"/>
    <property type="match status" value="1"/>
</dbReference>
<feature type="transmembrane region" description="Helical" evidence="1">
    <location>
        <begin position="151"/>
        <end position="172"/>
    </location>
</feature>
<comment type="caution">
    <text evidence="2">The sequence shown here is derived from an EMBL/GenBank/DDBJ whole genome shotgun (WGS) entry which is preliminary data.</text>
</comment>
<accession>A0ABP5J8W1</accession>
<evidence type="ECO:0000313" key="3">
    <source>
        <dbReference type="Proteomes" id="UP001501161"/>
    </source>
</evidence>
<evidence type="ECO:0000256" key="1">
    <source>
        <dbReference type="SAM" id="Phobius"/>
    </source>
</evidence>
<reference evidence="3" key="1">
    <citation type="journal article" date="2019" name="Int. J. Syst. Evol. Microbiol.">
        <title>The Global Catalogue of Microorganisms (GCM) 10K type strain sequencing project: providing services to taxonomists for standard genome sequencing and annotation.</title>
        <authorList>
            <consortium name="The Broad Institute Genomics Platform"/>
            <consortium name="The Broad Institute Genome Sequencing Center for Infectious Disease"/>
            <person name="Wu L."/>
            <person name="Ma J."/>
        </authorList>
    </citation>
    <scope>NUCLEOTIDE SEQUENCE [LARGE SCALE GENOMIC DNA]</scope>
    <source>
        <strain evidence="3">JCM 13813</strain>
    </source>
</reference>
<keyword evidence="1" id="KW-0812">Transmembrane</keyword>
<dbReference type="EMBL" id="BAAAMQ010000015">
    <property type="protein sequence ID" value="GAA2113352.1"/>
    <property type="molecule type" value="Genomic_DNA"/>
</dbReference>
<dbReference type="Proteomes" id="UP001501161">
    <property type="component" value="Unassembled WGS sequence"/>
</dbReference>
<sequence length="256" mass="26834">MSTSTTTTAATTSGSTPPRVAASWAAGGYLAIFVLAVFANFLALSPVIHPGDAAATAAALQDSETSFRLGAVAFVGIFVIDVVVAWALWVLFRPVHRDLSLLSAWFRLTYTVVLGAALGFLYAAIWLAGAPDAFGEANDDAVLLALQTFDFTWVAGLAAFGTHLVVLGVLLLRARGPRWIAWLLLAAGAAYAVDTVAHLLLTDYEASADLFLAVVAVPSVVGEMSFAVWLLLVAGGRRSAPSAHPEPSRAHTREAV</sequence>
<evidence type="ECO:0000313" key="2">
    <source>
        <dbReference type="EMBL" id="GAA2113352.1"/>
    </source>
</evidence>
<keyword evidence="1" id="KW-1133">Transmembrane helix</keyword>
<feature type="transmembrane region" description="Helical" evidence="1">
    <location>
        <begin position="29"/>
        <end position="49"/>
    </location>
</feature>